<organism evidence="2 3">
    <name type="scientific">Ooceraea biroi</name>
    <name type="common">Clonal raider ant</name>
    <name type="synonym">Cerapachys biroi</name>
    <dbReference type="NCBI Taxonomy" id="2015173"/>
    <lineage>
        <taxon>Eukaryota</taxon>
        <taxon>Metazoa</taxon>
        <taxon>Ecdysozoa</taxon>
        <taxon>Arthropoda</taxon>
        <taxon>Hexapoda</taxon>
        <taxon>Insecta</taxon>
        <taxon>Pterygota</taxon>
        <taxon>Neoptera</taxon>
        <taxon>Endopterygota</taxon>
        <taxon>Hymenoptera</taxon>
        <taxon>Apocrita</taxon>
        <taxon>Aculeata</taxon>
        <taxon>Formicoidea</taxon>
        <taxon>Formicidae</taxon>
        <taxon>Dorylinae</taxon>
        <taxon>Ooceraea</taxon>
    </lineage>
</organism>
<feature type="compositionally biased region" description="Basic and acidic residues" evidence="1">
    <location>
        <begin position="99"/>
        <end position="127"/>
    </location>
</feature>
<keyword evidence="3" id="KW-1185">Reference proteome</keyword>
<feature type="compositionally biased region" description="Basic and acidic residues" evidence="1">
    <location>
        <begin position="583"/>
        <end position="592"/>
    </location>
</feature>
<dbReference type="OMA" id="LNEICAF"/>
<accession>A0A026WKJ0</accession>
<dbReference type="Proteomes" id="UP000053097">
    <property type="component" value="Unassembled WGS sequence"/>
</dbReference>
<name>A0A026WKJ0_OOCBI</name>
<proteinExistence type="predicted"/>
<feature type="region of interest" description="Disordered" evidence="1">
    <location>
        <begin position="475"/>
        <end position="506"/>
    </location>
</feature>
<gene>
    <name evidence="2" type="ORF">X777_03488</name>
</gene>
<dbReference type="EMBL" id="KK107168">
    <property type="protein sequence ID" value="EZA56156.1"/>
    <property type="molecule type" value="Genomic_DNA"/>
</dbReference>
<evidence type="ECO:0000256" key="1">
    <source>
        <dbReference type="SAM" id="MobiDB-lite"/>
    </source>
</evidence>
<reference evidence="2 3" key="1">
    <citation type="journal article" date="2014" name="Curr. Biol.">
        <title>The genome of the clonal raider ant Cerapachys biroi.</title>
        <authorList>
            <person name="Oxley P.R."/>
            <person name="Ji L."/>
            <person name="Fetter-Pruneda I."/>
            <person name="McKenzie S.K."/>
            <person name="Li C."/>
            <person name="Hu H."/>
            <person name="Zhang G."/>
            <person name="Kronauer D.J."/>
        </authorList>
    </citation>
    <scope>NUCLEOTIDE SEQUENCE [LARGE SCALE GENOMIC DNA]</scope>
</reference>
<feature type="region of interest" description="Disordered" evidence="1">
    <location>
        <begin position="583"/>
        <end position="615"/>
    </location>
</feature>
<protein>
    <submittedName>
        <fullName evidence="2">Uncharacterized protein</fullName>
    </submittedName>
</protein>
<feature type="region of interest" description="Disordered" evidence="1">
    <location>
        <begin position="759"/>
        <end position="785"/>
    </location>
</feature>
<feature type="compositionally biased region" description="Basic and acidic residues" evidence="1">
    <location>
        <begin position="477"/>
        <end position="506"/>
    </location>
</feature>
<feature type="region of interest" description="Disordered" evidence="1">
    <location>
        <begin position="16"/>
        <end position="38"/>
    </location>
</feature>
<sequence>MVIRFCSHHAERLVRPEASMAESAPQGGDENRGFADNPLPYSDVCDFISREDDNKSPDKNYGDGTSEICATKHLDERKIDDYASDYHDRDTCVSSSCRYERATRNKPHEKTVKSDHVPSRDRDESRCRSNRCRRKRTRLTPEGIIIDLSNNVADTKLSGIEISVISVHNLAPDTRFVAIPKRGPASKRGLASKQRSVPGGCKSRQRAARYESIGSTNKMPRPDVDGIAHTAHQSGHALNERQELRAVDNSRPFCASDEICDSMKCCHRDAALFEADNPRCSISSAGQAYAISHSAEPCCPIFNEQHQEYHVCEQEDYNAGTSGFNAEAQADWMPIGCIHAAYAHAKGCRCFCDSCGYYPSINMQLHRYHSIPMRVTGLLKNSDPSERLQREEIERFGSSCELRAASVAAEFATEADEYSRDGVARSGRCASCDEAEAARSSASTTRKCTASKASVFVEAGGSVDDLRDLRGANALPHEIEADPEESKRHTTTLAEKENDAWSHKSDSSRGGFVDTCATTTGDCIGRCCESPTPDRSPGVKGGFARGMDPKWVRDSIETDAQQLDYKWKRRIATIDDGARASVDFKGKRDSRGDSCPIARKSGDKEAREPANGRSNVNTLRARFAQRSSWLFRRSQTRRDNINADGKRRDYSLWTSLQMGKIWSQVHDACRNVAKLAATSVSRLAKDAAKSECSRRNPEVEVADATHLVGSSSSHADGMCGEACRGNLMRWKTSEKSEAREEERAIDDAAGTYEDITISKQKKPRTPSERKAARKRAYGNPGKMENEKSCVFHGSTINNNQFSTRLPVAPTRSSKFVAYI</sequence>
<evidence type="ECO:0000313" key="2">
    <source>
        <dbReference type="EMBL" id="EZA56156.1"/>
    </source>
</evidence>
<feature type="compositionally biased region" description="Basic and acidic residues" evidence="1">
    <location>
        <begin position="600"/>
        <end position="610"/>
    </location>
</feature>
<feature type="region of interest" description="Disordered" evidence="1">
    <location>
        <begin position="99"/>
        <end position="130"/>
    </location>
</feature>
<feature type="region of interest" description="Disordered" evidence="1">
    <location>
        <begin position="185"/>
        <end position="207"/>
    </location>
</feature>
<evidence type="ECO:0000313" key="3">
    <source>
        <dbReference type="Proteomes" id="UP000053097"/>
    </source>
</evidence>
<dbReference type="AlphaFoldDB" id="A0A026WKJ0"/>